<feature type="compositionally biased region" description="Basic and acidic residues" evidence="6">
    <location>
        <begin position="302"/>
        <end position="314"/>
    </location>
</feature>
<feature type="compositionally biased region" description="Basic and acidic residues" evidence="6">
    <location>
        <begin position="375"/>
        <end position="393"/>
    </location>
</feature>
<evidence type="ECO:0000256" key="6">
    <source>
        <dbReference type="SAM" id="MobiDB-lite"/>
    </source>
</evidence>
<dbReference type="PANTHER" id="PTHR33048">
    <property type="entry name" value="PTH11-LIKE INTEGRAL MEMBRANE PROTEIN (AFU_ORTHOLOGUE AFUA_5G11245)"/>
    <property type="match status" value="1"/>
</dbReference>
<evidence type="ECO:0000256" key="3">
    <source>
        <dbReference type="ARBA" id="ARBA00022989"/>
    </source>
</evidence>
<evidence type="ECO:0000259" key="8">
    <source>
        <dbReference type="Pfam" id="PF20684"/>
    </source>
</evidence>
<keyword evidence="3 7" id="KW-1133">Transmembrane helix</keyword>
<dbReference type="GeneID" id="92096141"/>
<dbReference type="RefSeq" id="XP_066712188.1">
    <property type="nucleotide sequence ID" value="XM_066863078.1"/>
</dbReference>
<feature type="domain" description="Rhodopsin" evidence="8">
    <location>
        <begin position="23"/>
        <end position="264"/>
    </location>
</feature>
<proteinExistence type="inferred from homology"/>
<sequence length="401" mass="44417">MLTALTAESWTWYAITWLIVIIRIVSRRDLHGSFKKLQVDDGLMLLSMVTDTILIAAINIVANTSSNLIDPNDTAPLTPASIAEKEYGSKMVLVVEQMQIVTVWLMKACLLIMYSRLTMSLKQNIAVKIAAAYAALGFVVMEILYFGVWCRPFNQYWAVPPDNIQCSAATNHLITNAVLNISSDLMIIMIPMPILVQAQLPIKKKAILCGVFALGTFTILAAVLNKYYSFNQPFGSEWTFWYIRESSTAIIVTNLPSTWTLCRRVFNLRSFHGKSSGARTSEAANSRFARSGYGNGRSHISSTERRITRSESQEQIFHDDGLDLPIPLKIYQQHEVYVKTEHIGDSDGKQTDGHGNVSFASASTPTSAGFSSIDMTKDDDKKASSESESDRSGHGTTTVCT</sequence>
<keyword evidence="2 7" id="KW-0812">Transmembrane</keyword>
<evidence type="ECO:0000256" key="7">
    <source>
        <dbReference type="SAM" id="Phobius"/>
    </source>
</evidence>
<keyword evidence="4 7" id="KW-0472">Membrane</keyword>
<dbReference type="InterPro" id="IPR052337">
    <property type="entry name" value="SAT4-like"/>
</dbReference>
<comment type="similarity">
    <text evidence="5">Belongs to the SAT4 family.</text>
</comment>
<evidence type="ECO:0000256" key="4">
    <source>
        <dbReference type="ARBA" id="ARBA00023136"/>
    </source>
</evidence>
<feature type="region of interest" description="Disordered" evidence="6">
    <location>
        <begin position="344"/>
        <end position="401"/>
    </location>
</feature>
<feature type="region of interest" description="Disordered" evidence="6">
    <location>
        <begin position="274"/>
        <end position="314"/>
    </location>
</feature>
<evidence type="ECO:0000256" key="5">
    <source>
        <dbReference type="ARBA" id="ARBA00038359"/>
    </source>
</evidence>
<name>A0ABR1TW39_9PEZI</name>
<comment type="subcellular location">
    <subcellularLocation>
        <location evidence="1">Membrane</location>
        <topology evidence="1">Multi-pass membrane protein</topology>
    </subcellularLocation>
</comment>
<accession>A0ABR1TW39</accession>
<feature type="compositionally biased region" description="Polar residues" evidence="6">
    <location>
        <begin position="358"/>
        <end position="374"/>
    </location>
</feature>
<dbReference type="Pfam" id="PF20684">
    <property type="entry name" value="Fung_rhodopsin"/>
    <property type="match status" value="1"/>
</dbReference>
<dbReference type="EMBL" id="JAQQWL010000011">
    <property type="protein sequence ID" value="KAK8049939.1"/>
    <property type="molecule type" value="Genomic_DNA"/>
</dbReference>
<organism evidence="9 10">
    <name type="scientific">Apiospora phragmitis</name>
    <dbReference type="NCBI Taxonomy" id="2905665"/>
    <lineage>
        <taxon>Eukaryota</taxon>
        <taxon>Fungi</taxon>
        <taxon>Dikarya</taxon>
        <taxon>Ascomycota</taxon>
        <taxon>Pezizomycotina</taxon>
        <taxon>Sordariomycetes</taxon>
        <taxon>Xylariomycetidae</taxon>
        <taxon>Amphisphaeriales</taxon>
        <taxon>Apiosporaceae</taxon>
        <taxon>Apiospora</taxon>
    </lineage>
</organism>
<reference evidence="9 10" key="1">
    <citation type="submission" date="2023-01" db="EMBL/GenBank/DDBJ databases">
        <title>Analysis of 21 Apiospora genomes using comparative genomics revels a genus with tremendous synthesis potential of carbohydrate active enzymes and secondary metabolites.</title>
        <authorList>
            <person name="Sorensen T."/>
        </authorList>
    </citation>
    <scope>NUCLEOTIDE SEQUENCE [LARGE SCALE GENOMIC DNA]</scope>
    <source>
        <strain evidence="9 10">CBS 135458</strain>
    </source>
</reference>
<evidence type="ECO:0000256" key="1">
    <source>
        <dbReference type="ARBA" id="ARBA00004141"/>
    </source>
</evidence>
<protein>
    <recommendedName>
        <fullName evidence="8">Rhodopsin domain-containing protein</fullName>
    </recommendedName>
</protein>
<feature type="transmembrane region" description="Helical" evidence="7">
    <location>
        <begin position="12"/>
        <end position="30"/>
    </location>
</feature>
<feature type="non-terminal residue" evidence="9">
    <location>
        <position position="401"/>
    </location>
</feature>
<keyword evidence="10" id="KW-1185">Reference proteome</keyword>
<gene>
    <name evidence="9" type="ORF">PG994_011669</name>
</gene>
<feature type="transmembrane region" description="Helical" evidence="7">
    <location>
        <begin position="98"/>
        <end position="117"/>
    </location>
</feature>
<feature type="transmembrane region" description="Helical" evidence="7">
    <location>
        <begin position="207"/>
        <end position="228"/>
    </location>
</feature>
<evidence type="ECO:0000313" key="9">
    <source>
        <dbReference type="EMBL" id="KAK8049939.1"/>
    </source>
</evidence>
<feature type="transmembrane region" description="Helical" evidence="7">
    <location>
        <begin position="129"/>
        <end position="148"/>
    </location>
</feature>
<dbReference type="PANTHER" id="PTHR33048:SF30">
    <property type="entry name" value="FAMILY DECARBOXYLASE, PUTATIVE (AFU_ORTHOLOGUE AFUA_7G00920)-RELATED"/>
    <property type="match status" value="1"/>
</dbReference>
<evidence type="ECO:0000256" key="2">
    <source>
        <dbReference type="ARBA" id="ARBA00022692"/>
    </source>
</evidence>
<evidence type="ECO:0000313" key="10">
    <source>
        <dbReference type="Proteomes" id="UP001480595"/>
    </source>
</evidence>
<comment type="caution">
    <text evidence="9">The sequence shown here is derived from an EMBL/GenBank/DDBJ whole genome shotgun (WGS) entry which is preliminary data.</text>
</comment>
<dbReference type="InterPro" id="IPR049326">
    <property type="entry name" value="Rhodopsin_dom_fungi"/>
</dbReference>
<dbReference type="Proteomes" id="UP001480595">
    <property type="component" value="Unassembled WGS sequence"/>
</dbReference>